<dbReference type="Proteomes" id="UP000317171">
    <property type="component" value="Chromosome"/>
</dbReference>
<proteinExistence type="predicted"/>
<dbReference type="EMBL" id="CP036269">
    <property type="protein sequence ID" value="QDT42997.1"/>
    <property type="molecule type" value="Genomic_DNA"/>
</dbReference>
<name>A0A517RGJ1_9PLAN</name>
<dbReference type="InterPro" id="IPR010869">
    <property type="entry name" value="DUF1501"/>
</dbReference>
<dbReference type="InterPro" id="IPR017850">
    <property type="entry name" value="Alkaline_phosphatase_core_sf"/>
</dbReference>
<dbReference type="PANTHER" id="PTHR43737:SF1">
    <property type="entry name" value="DUF1501 DOMAIN-CONTAINING PROTEIN"/>
    <property type="match status" value="1"/>
</dbReference>
<dbReference type="RefSeq" id="WP_145217144.1">
    <property type="nucleotide sequence ID" value="NZ_CP036269.1"/>
</dbReference>
<dbReference type="AlphaFoldDB" id="A0A517RGJ1"/>
<dbReference type="KEGG" id="gaz:Pan241w_30920"/>
<dbReference type="InterPro" id="IPR006311">
    <property type="entry name" value="TAT_signal"/>
</dbReference>
<dbReference type="PANTHER" id="PTHR43737">
    <property type="entry name" value="BLL7424 PROTEIN"/>
    <property type="match status" value="1"/>
</dbReference>
<dbReference type="Pfam" id="PF07394">
    <property type="entry name" value="DUF1501"/>
    <property type="match status" value="1"/>
</dbReference>
<gene>
    <name evidence="1" type="ORF">Pan241w_30920</name>
</gene>
<evidence type="ECO:0008006" key="3">
    <source>
        <dbReference type="Google" id="ProtNLM"/>
    </source>
</evidence>
<sequence length="455" mass="50255">MSLQNLRCAGPVSRRSFLEMGSLALGGISLTDLLRHQAQAAESKSASKASTPDTSVILIWLQGGPSHIDMYDMKPEAPDNIRSPFAQIPTNVPGLDICEHMPQQAKIADKFTLIRSITHKWNGHQDGAQRFLTGYNPPRPAMNENVYPSMGAVVAKYREKMDYGVPNFVSSYNGGIQYAGSAYLGKAANPFVVSGDPNAANFQVKNISPPPELADSLDNRAALLKGLDNFRRELDQSGSMDSLDKFNKQALGLLTSEKVRSAFDISKEPDHIRDMYGRHTWGQRALLARRLVESGCSFVSMVMQRSGVGKSHNWDDHAVNWHIFKELELRLPIYDKAVSALIEDIYQRGLDKKVMVVIAGEFGRTPKINFNRGVGRGHYAKAQSVIVSGGGMKMGQVIGSTTDKAEEPKDRPLDPNDLLATIYHYLNIDPHHPYYDHAGRPTRILASGEPISELI</sequence>
<reference evidence="1 2" key="1">
    <citation type="submission" date="2019-02" db="EMBL/GenBank/DDBJ databases">
        <title>Deep-cultivation of Planctomycetes and their phenomic and genomic characterization uncovers novel biology.</title>
        <authorList>
            <person name="Wiegand S."/>
            <person name="Jogler M."/>
            <person name="Boedeker C."/>
            <person name="Pinto D."/>
            <person name="Vollmers J."/>
            <person name="Rivas-Marin E."/>
            <person name="Kohn T."/>
            <person name="Peeters S.H."/>
            <person name="Heuer A."/>
            <person name="Rast P."/>
            <person name="Oberbeckmann S."/>
            <person name="Bunk B."/>
            <person name="Jeske O."/>
            <person name="Meyerdierks A."/>
            <person name="Storesund J.E."/>
            <person name="Kallscheuer N."/>
            <person name="Luecker S."/>
            <person name="Lage O.M."/>
            <person name="Pohl T."/>
            <person name="Merkel B.J."/>
            <person name="Hornburger P."/>
            <person name="Mueller R.-W."/>
            <person name="Bruemmer F."/>
            <person name="Labrenz M."/>
            <person name="Spormann A.M."/>
            <person name="Op den Camp H."/>
            <person name="Overmann J."/>
            <person name="Amann R."/>
            <person name="Jetten M.S.M."/>
            <person name="Mascher T."/>
            <person name="Medema M.H."/>
            <person name="Devos D.P."/>
            <person name="Kaster A.-K."/>
            <person name="Ovreas L."/>
            <person name="Rohde M."/>
            <person name="Galperin M.Y."/>
            <person name="Jogler C."/>
        </authorList>
    </citation>
    <scope>NUCLEOTIDE SEQUENCE [LARGE SCALE GENOMIC DNA]</scope>
    <source>
        <strain evidence="1 2">Pan241w</strain>
    </source>
</reference>
<organism evidence="1 2">
    <name type="scientific">Gimesia alba</name>
    <dbReference type="NCBI Taxonomy" id="2527973"/>
    <lineage>
        <taxon>Bacteria</taxon>
        <taxon>Pseudomonadati</taxon>
        <taxon>Planctomycetota</taxon>
        <taxon>Planctomycetia</taxon>
        <taxon>Planctomycetales</taxon>
        <taxon>Planctomycetaceae</taxon>
        <taxon>Gimesia</taxon>
    </lineage>
</organism>
<dbReference type="PROSITE" id="PS51318">
    <property type="entry name" value="TAT"/>
    <property type="match status" value="1"/>
</dbReference>
<keyword evidence="2" id="KW-1185">Reference proteome</keyword>
<dbReference type="OrthoDB" id="127333at2"/>
<evidence type="ECO:0000313" key="2">
    <source>
        <dbReference type="Proteomes" id="UP000317171"/>
    </source>
</evidence>
<evidence type="ECO:0000313" key="1">
    <source>
        <dbReference type="EMBL" id="QDT42997.1"/>
    </source>
</evidence>
<dbReference type="SUPFAM" id="SSF53649">
    <property type="entry name" value="Alkaline phosphatase-like"/>
    <property type="match status" value="1"/>
</dbReference>
<protein>
    <recommendedName>
        <fullName evidence="3">DUF1501 domain-containing protein</fullName>
    </recommendedName>
</protein>
<accession>A0A517RGJ1</accession>